<keyword evidence="4" id="KW-1185">Reference proteome</keyword>
<dbReference type="NCBIfam" id="TIGR03590">
    <property type="entry name" value="PseG"/>
    <property type="match status" value="1"/>
</dbReference>
<proteinExistence type="predicted"/>
<evidence type="ECO:0000256" key="2">
    <source>
        <dbReference type="PIRSR" id="PIRSR620023-2"/>
    </source>
</evidence>
<name>A0AAN2BLQ7_9GAMM</name>
<dbReference type="EMBL" id="AP023086">
    <property type="protein sequence ID" value="BCD99287.1"/>
    <property type="molecule type" value="Genomic_DNA"/>
</dbReference>
<evidence type="ECO:0000313" key="3">
    <source>
        <dbReference type="EMBL" id="BCD99287.1"/>
    </source>
</evidence>
<dbReference type="RefSeq" id="WP_236984406.1">
    <property type="nucleotide sequence ID" value="NZ_AP023086.1"/>
</dbReference>
<dbReference type="AlphaFoldDB" id="A0AAN2BLQ7"/>
<feature type="active site" description="Proton acceptor" evidence="1">
    <location>
        <position position="20"/>
    </location>
</feature>
<dbReference type="SUPFAM" id="SSF53756">
    <property type="entry name" value="UDP-Glycosyltransferase/glycogen phosphorylase"/>
    <property type="match status" value="1"/>
</dbReference>
<reference evidence="3 4" key="1">
    <citation type="journal article" date="2022" name="IScience">
        <title>An ultrasensitive nanofiber-based assay for enzymatic hydrolysis and deep-sea microbial degradation of cellulose.</title>
        <authorList>
            <person name="Tsudome M."/>
            <person name="Tachioka M."/>
            <person name="Miyazaki M."/>
            <person name="Uchimura K."/>
            <person name="Tsuda M."/>
            <person name="Takaki Y."/>
            <person name="Deguchi S."/>
        </authorList>
    </citation>
    <scope>NUCLEOTIDE SEQUENCE [LARGE SCALE GENOMIC DNA]</scope>
    <source>
        <strain evidence="3 4">GE09</strain>
    </source>
</reference>
<dbReference type="Gene3D" id="3.40.50.11190">
    <property type="match status" value="1"/>
</dbReference>
<gene>
    <name evidence="3" type="ORF">MARGE09_P3488</name>
</gene>
<accession>A0AAN2BLQ7</accession>
<dbReference type="KEGG" id="marq:MARGE09_P3488"/>
<dbReference type="InterPro" id="IPR020023">
    <property type="entry name" value="PseG"/>
</dbReference>
<feature type="binding site" evidence="2">
    <location>
        <position position="277"/>
    </location>
    <ligand>
        <name>substrate</name>
    </ligand>
</feature>
<evidence type="ECO:0000313" key="4">
    <source>
        <dbReference type="Proteomes" id="UP001320119"/>
    </source>
</evidence>
<sequence>MASGTVLFRVDASHFLGNGHVVRCVALAETLIEHGYCCVFACRDLAGNAIDWLQRKNFDVVVLPTPEKIIEPQHNDFSTWGQSDPQWDAQNSAFCLQHYCAAWLVIDHYAWSAAEHELLKPLAAKTLVIDDLCNRPLAADILVDSGSHMNADYDPWLKSSSTRLLGREYLPLRKKFRSLRSVTYAKADIQSHFLISCGATDAANYSLALLKIVAPVLAQGKLRVTCVLAANAPHIQQLKDYCQSHRGTQLVIDPDDMAGLIASTDFVIGTAGSGVWERCALGKPSAVLMAGEDQRNNFNSLVQFGGGCDITKAANCFAICRDKVLYLLKQWYEKPYSDLYQHQKSAWELCDGQGAKRIAQKMQQAAA</sequence>
<protein>
    <recommendedName>
        <fullName evidence="5">UDP-2,4-diacetamido-2,4, 6-trideoxy-beta-L-altropyranose hydrolase</fullName>
    </recommendedName>
</protein>
<organism evidence="3 4">
    <name type="scientific">Marinagarivorans cellulosilyticus</name>
    <dbReference type="NCBI Taxonomy" id="2721545"/>
    <lineage>
        <taxon>Bacteria</taxon>
        <taxon>Pseudomonadati</taxon>
        <taxon>Pseudomonadota</taxon>
        <taxon>Gammaproteobacteria</taxon>
        <taxon>Cellvibrionales</taxon>
        <taxon>Cellvibrionaceae</taxon>
        <taxon>Marinagarivorans</taxon>
    </lineage>
</organism>
<evidence type="ECO:0000256" key="1">
    <source>
        <dbReference type="PIRSR" id="PIRSR620023-1"/>
    </source>
</evidence>
<feature type="binding site" evidence="2">
    <location>
        <position position="173"/>
    </location>
    <ligand>
        <name>substrate</name>
    </ligand>
</feature>
<dbReference type="Gene3D" id="3.40.50.2000">
    <property type="entry name" value="Glycogen Phosphorylase B"/>
    <property type="match status" value="1"/>
</dbReference>
<evidence type="ECO:0008006" key="5">
    <source>
        <dbReference type="Google" id="ProtNLM"/>
    </source>
</evidence>
<dbReference type="Proteomes" id="UP001320119">
    <property type="component" value="Chromosome"/>
</dbReference>